<dbReference type="SUPFAM" id="SSF55781">
    <property type="entry name" value="GAF domain-like"/>
    <property type="match status" value="1"/>
</dbReference>
<dbReference type="SUPFAM" id="SSF47384">
    <property type="entry name" value="Homodimeric domain of signal transducing histidine kinase"/>
    <property type="match status" value="1"/>
</dbReference>
<reference evidence="11 12" key="1">
    <citation type="submission" date="2017-05" db="EMBL/GenBank/DDBJ databases">
        <title>Genomic insights into alkan degradation activity of Oleiphilus messinensis.</title>
        <authorList>
            <person name="Kozyavkin S.A."/>
            <person name="Slesarev A.I."/>
            <person name="Golyshin P.N."/>
            <person name="Korzhenkov A."/>
            <person name="Golyshina O.N."/>
            <person name="Toshchakov S.V."/>
        </authorList>
    </citation>
    <scope>NUCLEOTIDE SEQUENCE [LARGE SCALE GENOMIC DNA]</scope>
    <source>
        <strain evidence="11 12">ME102</strain>
    </source>
</reference>
<evidence type="ECO:0000256" key="1">
    <source>
        <dbReference type="ARBA" id="ARBA00000085"/>
    </source>
</evidence>
<evidence type="ECO:0000259" key="7">
    <source>
        <dbReference type="PROSITE" id="PS50109"/>
    </source>
</evidence>
<feature type="domain" description="Response regulatory" evidence="8">
    <location>
        <begin position="893"/>
        <end position="1008"/>
    </location>
</feature>
<feature type="domain" description="PAC" evidence="10">
    <location>
        <begin position="284"/>
        <end position="336"/>
    </location>
</feature>
<dbReference type="SMART" id="SM00448">
    <property type="entry name" value="REC"/>
    <property type="match status" value="1"/>
</dbReference>
<dbReference type="GO" id="GO:0000155">
    <property type="term" value="F:phosphorelay sensor kinase activity"/>
    <property type="evidence" value="ECO:0007669"/>
    <property type="project" value="InterPro"/>
</dbReference>
<accession>A0A1Y0I2B4</accession>
<name>A0A1Y0I2B4_9GAMM</name>
<dbReference type="InterPro" id="IPR036097">
    <property type="entry name" value="HisK_dim/P_sf"/>
</dbReference>
<dbReference type="SMART" id="SM00387">
    <property type="entry name" value="HATPase_c"/>
    <property type="match status" value="1"/>
</dbReference>
<protein>
    <recommendedName>
        <fullName evidence="2">histidine kinase</fullName>
        <ecNumber evidence="2">2.7.13.3</ecNumber>
    </recommendedName>
</protein>
<dbReference type="InterPro" id="IPR011006">
    <property type="entry name" value="CheY-like_superfamily"/>
</dbReference>
<evidence type="ECO:0000313" key="12">
    <source>
        <dbReference type="Proteomes" id="UP000196027"/>
    </source>
</evidence>
<dbReference type="KEGG" id="ome:OLMES_0437"/>
<feature type="domain" description="PAS" evidence="9">
    <location>
        <begin position="226"/>
        <end position="256"/>
    </location>
</feature>
<dbReference type="Gene3D" id="1.10.287.130">
    <property type="match status" value="1"/>
</dbReference>
<evidence type="ECO:0000313" key="11">
    <source>
        <dbReference type="EMBL" id="ARU54541.1"/>
    </source>
</evidence>
<dbReference type="PROSITE" id="PS50109">
    <property type="entry name" value="HIS_KIN"/>
    <property type="match status" value="1"/>
</dbReference>
<dbReference type="InterPro" id="IPR001610">
    <property type="entry name" value="PAC"/>
</dbReference>
<dbReference type="Gene3D" id="3.40.50.2300">
    <property type="match status" value="1"/>
</dbReference>
<gene>
    <name evidence="11" type="ORF">OLMES_0437</name>
</gene>
<dbReference type="InterPro" id="IPR000014">
    <property type="entry name" value="PAS"/>
</dbReference>
<dbReference type="PRINTS" id="PR00344">
    <property type="entry name" value="BCTRLSENSOR"/>
</dbReference>
<dbReference type="InterPro" id="IPR013656">
    <property type="entry name" value="PAS_4"/>
</dbReference>
<dbReference type="SMART" id="SM00388">
    <property type="entry name" value="HisKA"/>
    <property type="match status" value="1"/>
</dbReference>
<evidence type="ECO:0000259" key="8">
    <source>
        <dbReference type="PROSITE" id="PS50110"/>
    </source>
</evidence>
<feature type="modified residue" description="4-aspartylphosphate" evidence="6">
    <location>
        <position position="942"/>
    </location>
</feature>
<dbReference type="CDD" id="cd00082">
    <property type="entry name" value="HisKA"/>
    <property type="match status" value="1"/>
</dbReference>
<evidence type="ECO:0000256" key="4">
    <source>
        <dbReference type="ARBA" id="ARBA00022679"/>
    </source>
</evidence>
<keyword evidence="12" id="KW-1185">Reference proteome</keyword>
<dbReference type="SMART" id="SM00091">
    <property type="entry name" value="PAS"/>
    <property type="match status" value="2"/>
</dbReference>
<feature type="domain" description="PAS" evidence="9">
    <location>
        <begin position="337"/>
        <end position="413"/>
    </location>
</feature>
<dbReference type="CDD" id="cd00156">
    <property type="entry name" value="REC"/>
    <property type="match status" value="1"/>
</dbReference>
<dbReference type="Pfam" id="PF00512">
    <property type="entry name" value="HisKA"/>
    <property type="match status" value="1"/>
</dbReference>
<dbReference type="PANTHER" id="PTHR43065:SF42">
    <property type="entry name" value="TWO-COMPONENT SENSOR PPRA"/>
    <property type="match status" value="1"/>
</dbReference>
<dbReference type="PANTHER" id="PTHR43065">
    <property type="entry name" value="SENSOR HISTIDINE KINASE"/>
    <property type="match status" value="1"/>
</dbReference>
<dbReference type="SUPFAM" id="SSF55785">
    <property type="entry name" value="PYP-like sensor domain (PAS domain)"/>
    <property type="match status" value="2"/>
</dbReference>
<dbReference type="Pfam" id="PF01590">
    <property type="entry name" value="GAF"/>
    <property type="match status" value="1"/>
</dbReference>
<dbReference type="Gene3D" id="3.30.450.20">
    <property type="entry name" value="PAS domain"/>
    <property type="match status" value="2"/>
</dbReference>
<dbReference type="Pfam" id="PF00072">
    <property type="entry name" value="Response_reg"/>
    <property type="match status" value="1"/>
</dbReference>
<evidence type="ECO:0000256" key="6">
    <source>
        <dbReference type="PROSITE-ProRule" id="PRU00169"/>
    </source>
</evidence>
<organism evidence="11 12">
    <name type="scientific">Oleiphilus messinensis</name>
    <dbReference type="NCBI Taxonomy" id="141451"/>
    <lineage>
        <taxon>Bacteria</taxon>
        <taxon>Pseudomonadati</taxon>
        <taxon>Pseudomonadota</taxon>
        <taxon>Gammaproteobacteria</taxon>
        <taxon>Oceanospirillales</taxon>
        <taxon>Oleiphilaceae</taxon>
        <taxon>Oleiphilus</taxon>
    </lineage>
</organism>
<dbReference type="InterPro" id="IPR003594">
    <property type="entry name" value="HATPase_dom"/>
</dbReference>
<dbReference type="InterPro" id="IPR035965">
    <property type="entry name" value="PAS-like_dom_sf"/>
</dbReference>
<feature type="domain" description="Histidine kinase" evidence="7">
    <location>
        <begin position="649"/>
        <end position="871"/>
    </location>
</feature>
<dbReference type="Gene3D" id="3.30.565.10">
    <property type="entry name" value="Histidine kinase-like ATPase, C-terminal domain"/>
    <property type="match status" value="1"/>
</dbReference>
<dbReference type="PROSITE" id="PS50113">
    <property type="entry name" value="PAC"/>
    <property type="match status" value="1"/>
</dbReference>
<evidence type="ECO:0000259" key="9">
    <source>
        <dbReference type="PROSITE" id="PS50112"/>
    </source>
</evidence>
<keyword evidence="5 11" id="KW-0418">Kinase</keyword>
<dbReference type="Pfam" id="PF08448">
    <property type="entry name" value="PAS_4"/>
    <property type="match status" value="1"/>
</dbReference>
<dbReference type="AlphaFoldDB" id="A0A1Y0I2B4"/>
<dbReference type="InterPro" id="IPR003661">
    <property type="entry name" value="HisK_dim/P_dom"/>
</dbReference>
<proteinExistence type="predicted"/>
<dbReference type="InterPro" id="IPR000700">
    <property type="entry name" value="PAS-assoc_C"/>
</dbReference>
<dbReference type="InterPro" id="IPR029016">
    <property type="entry name" value="GAF-like_dom_sf"/>
</dbReference>
<dbReference type="NCBIfam" id="TIGR00229">
    <property type="entry name" value="sensory_box"/>
    <property type="match status" value="1"/>
</dbReference>
<dbReference type="Proteomes" id="UP000196027">
    <property type="component" value="Chromosome"/>
</dbReference>
<dbReference type="EC" id="2.7.13.3" evidence="2"/>
<dbReference type="InterPro" id="IPR005467">
    <property type="entry name" value="His_kinase_dom"/>
</dbReference>
<dbReference type="InterPro" id="IPR003018">
    <property type="entry name" value="GAF"/>
</dbReference>
<dbReference type="EMBL" id="CP021425">
    <property type="protein sequence ID" value="ARU54541.1"/>
    <property type="molecule type" value="Genomic_DNA"/>
</dbReference>
<keyword evidence="4" id="KW-0808">Transferase</keyword>
<dbReference type="InterPro" id="IPR004358">
    <property type="entry name" value="Sig_transdc_His_kin-like_C"/>
</dbReference>
<dbReference type="RefSeq" id="WP_198343187.1">
    <property type="nucleotide sequence ID" value="NZ_CP021425.1"/>
</dbReference>
<dbReference type="SUPFAM" id="SSF52172">
    <property type="entry name" value="CheY-like"/>
    <property type="match status" value="1"/>
</dbReference>
<evidence type="ECO:0000256" key="3">
    <source>
        <dbReference type="ARBA" id="ARBA00022553"/>
    </source>
</evidence>
<dbReference type="InterPro" id="IPR001789">
    <property type="entry name" value="Sig_transdc_resp-reg_receiver"/>
</dbReference>
<dbReference type="PROSITE" id="PS50112">
    <property type="entry name" value="PAS"/>
    <property type="match status" value="2"/>
</dbReference>
<dbReference type="SMART" id="SM00065">
    <property type="entry name" value="GAF"/>
    <property type="match status" value="1"/>
</dbReference>
<dbReference type="Pfam" id="PF13426">
    <property type="entry name" value="PAS_9"/>
    <property type="match status" value="1"/>
</dbReference>
<dbReference type="Pfam" id="PF02518">
    <property type="entry name" value="HATPase_c"/>
    <property type="match status" value="1"/>
</dbReference>
<dbReference type="InterPro" id="IPR036890">
    <property type="entry name" value="HATPase_C_sf"/>
</dbReference>
<comment type="catalytic activity">
    <reaction evidence="1">
        <text>ATP + protein L-histidine = ADP + protein N-phospho-L-histidine.</text>
        <dbReference type="EC" id="2.7.13.3"/>
    </reaction>
</comment>
<keyword evidence="3 6" id="KW-0597">Phosphoprotein</keyword>
<dbReference type="Gene3D" id="3.30.450.40">
    <property type="match status" value="1"/>
</dbReference>
<dbReference type="SUPFAM" id="SSF55874">
    <property type="entry name" value="ATPase domain of HSP90 chaperone/DNA topoisomerase II/histidine kinase"/>
    <property type="match status" value="1"/>
</dbReference>
<dbReference type="PROSITE" id="PS50110">
    <property type="entry name" value="RESPONSE_REGULATORY"/>
    <property type="match status" value="1"/>
</dbReference>
<dbReference type="SMART" id="SM00086">
    <property type="entry name" value="PAC"/>
    <property type="match status" value="1"/>
</dbReference>
<dbReference type="CDD" id="cd00130">
    <property type="entry name" value="PAS"/>
    <property type="match status" value="2"/>
</dbReference>
<evidence type="ECO:0000256" key="2">
    <source>
        <dbReference type="ARBA" id="ARBA00012438"/>
    </source>
</evidence>
<sequence>MVETAMPRLEWIIHQVHQAQQIYASNRNEHDAFCTLLGSILRDVTGMDGGFIAELTGPFQDGIYKIKCQGIIPSVKNNSARVASHQDYFQPILSKKNTGHLPVWDIKPETVCWKTILHSQLPYATWATATELGFPSDLNVPEEVTGWRVEPILTGAQIVGIVCLWGNNKREDEFPDKMMAMMLSTVALIQMDVRDRRNMEEASLMLAKANLRLAFQRSALDEHAIVSLTDKAGVITYVNKKFCEISGYTERELIGKKHNIINSGHHSSAFFTRMWAKISSGDCWQGEICNVRKDGELYWVATTIVPNVEPGRGIIEYISIRTDITQLKLMEQKLSRESSLLRAVVDSIVDGIVACDSDGRASFANPAAQRMLGMLGSDTAAEAWAQSKYLFYPESDRALSGSDGPLAKVFSGEEQVSAFHVVRVPGTEEKLVRSAGRVLRDEHRHVIGGLLTIHDMTAKRRSEEIIVNIAQALSASPHDAFFETLVASIGSQLNIDYVLIGTYDSDLGKVSVLASTLPGDCAALSYSIADTPCELVVGIEGQPGTPGSVLISRDVMRRFPKDQDLVDLEIEAYIGAPIIQQSGGALGVLAALYRRPIEHGAIEKTILEVYAGIAARELERRQYEKEQQALQQQLLVSQKMEAMGQLSGGIAHDFNNLLGIILGNLDLLEAKVETEQTRKYIEKAIKACERGSEMTRRLLALSKRRDSGPAAPLDLNNSIHQVFDLLQKSLTGSIVTELLLDDALWLVEIRPGELENILINLAINSRDAMPMGGTITLSSMNIVLDEFNAQSLPLAPGYYVYLEFADSGEGISNEHLAHIFEPFYTTKSAGGGTGLGLAMVFMTVKQRGGYVSATSQLGCGTTFSIWFPAVTKPDLAATTPVSATAETALVGKLILIVDDEEEIRTMLSTILSQAGCQVVAVQDFVDAELALRKHDFDLIITDVILPGSQDGISWARQVGEQRKSVKIILMSGYNAAFYDEQQLKALEFPYLTKPFRRRDVLQQIQNALYSVPNTSPPVPGK</sequence>
<evidence type="ECO:0000259" key="10">
    <source>
        <dbReference type="PROSITE" id="PS50113"/>
    </source>
</evidence>
<evidence type="ECO:0000256" key="5">
    <source>
        <dbReference type="ARBA" id="ARBA00022777"/>
    </source>
</evidence>